<proteinExistence type="predicted"/>
<sequence>MGSAGAEHTSYYEILGVPPTAEQSAIRKAYLKKSLKYHPDKNPGAEEEAKANFILIGQAYEVLGDPIKRAQYDREGQGGTFTFKRRQSQTNNYNNAHADKQADNDFDNFMNMFDETVAGMSEEELNMAMGAAAVVGGLLGSVMASRASKGNSLLSSAAQMVGSAVASRAASSLVQAVHTDSQQRVLEREEREAAIARGESVPEPVTRDRVFKDAKNTAQKVAEAAFGGASSSSNATTSLGRGGSGMSWGQAVKFAAMAAGAVAEMQRSSNQRR</sequence>
<dbReference type="AlphaFoldDB" id="A0AAD8YQ39"/>
<feature type="region of interest" description="Disordered" evidence="2">
    <location>
        <begin position="226"/>
        <end position="245"/>
    </location>
</feature>
<dbReference type="PANTHER" id="PTHR44145:SF3">
    <property type="entry name" value="DNAJ HOMOLOG SUBFAMILY A MEMBER 3, MITOCHONDRIAL"/>
    <property type="match status" value="1"/>
</dbReference>
<protein>
    <submittedName>
        <fullName evidence="4">DnaJ domain-containing protein</fullName>
    </submittedName>
</protein>
<dbReference type="SUPFAM" id="SSF46565">
    <property type="entry name" value="Chaperone J-domain"/>
    <property type="match status" value="1"/>
</dbReference>
<dbReference type="Proteomes" id="UP001224775">
    <property type="component" value="Unassembled WGS sequence"/>
</dbReference>
<evidence type="ECO:0000313" key="4">
    <source>
        <dbReference type="EMBL" id="KAK1749225.1"/>
    </source>
</evidence>
<accession>A0AAD8YQ39</accession>
<reference evidence="4" key="1">
    <citation type="submission" date="2023-06" db="EMBL/GenBank/DDBJ databases">
        <title>Survivors Of The Sea: Transcriptome response of Skeletonema marinoi to long-term dormancy.</title>
        <authorList>
            <person name="Pinder M.I.M."/>
            <person name="Kourtchenko O."/>
            <person name="Robertson E.K."/>
            <person name="Larsson T."/>
            <person name="Maumus F."/>
            <person name="Osuna-Cruz C.M."/>
            <person name="Vancaester E."/>
            <person name="Stenow R."/>
            <person name="Vandepoele K."/>
            <person name="Ploug H."/>
            <person name="Bruchert V."/>
            <person name="Godhe A."/>
            <person name="Topel M."/>
        </authorList>
    </citation>
    <scope>NUCLEOTIDE SEQUENCE</scope>
    <source>
        <strain evidence="4">R05AC</strain>
    </source>
</reference>
<dbReference type="PRINTS" id="PR00625">
    <property type="entry name" value="JDOMAIN"/>
</dbReference>
<comment type="caution">
    <text evidence="4">The sequence shown here is derived from an EMBL/GenBank/DDBJ whole genome shotgun (WGS) entry which is preliminary data.</text>
</comment>
<dbReference type="Gene3D" id="1.10.287.110">
    <property type="entry name" value="DnaJ domain"/>
    <property type="match status" value="1"/>
</dbReference>
<dbReference type="PROSITE" id="PS00636">
    <property type="entry name" value="DNAJ_1"/>
    <property type="match status" value="1"/>
</dbReference>
<feature type="compositionally biased region" description="Low complexity" evidence="2">
    <location>
        <begin position="226"/>
        <end position="238"/>
    </location>
</feature>
<keyword evidence="5" id="KW-1185">Reference proteome</keyword>
<name>A0AAD8YQ39_9STRA</name>
<feature type="domain" description="J" evidence="3">
    <location>
        <begin position="10"/>
        <end position="76"/>
    </location>
</feature>
<evidence type="ECO:0000256" key="1">
    <source>
        <dbReference type="ARBA" id="ARBA00023186"/>
    </source>
</evidence>
<evidence type="ECO:0000313" key="5">
    <source>
        <dbReference type="Proteomes" id="UP001224775"/>
    </source>
</evidence>
<dbReference type="InterPro" id="IPR018253">
    <property type="entry name" value="DnaJ_domain_CS"/>
</dbReference>
<dbReference type="PROSITE" id="PS50076">
    <property type="entry name" value="DNAJ_2"/>
    <property type="match status" value="1"/>
</dbReference>
<organism evidence="4 5">
    <name type="scientific">Skeletonema marinoi</name>
    <dbReference type="NCBI Taxonomy" id="267567"/>
    <lineage>
        <taxon>Eukaryota</taxon>
        <taxon>Sar</taxon>
        <taxon>Stramenopiles</taxon>
        <taxon>Ochrophyta</taxon>
        <taxon>Bacillariophyta</taxon>
        <taxon>Coscinodiscophyceae</taxon>
        <taxon>Thalassiosirophycidae</taxon>
        <taxon>Thalassiosirales</taxon>
        <taxon>Skeletonemataceae</taxon>
        <taxon>Skeletonema</taxon>
        <taxon>Skeletonema marinoi-dohrnii complex</taxon>
    </lineage>
</organism>
<evidence type="ECO:0000256" key="2">
    <source>
        <dbReference type="SAM" id="MobiDB-lite"/>
    </source>
</evidence>
<keyword evidence="1" id="KW-0143">Chaperone</keyword>
<dbReference type="PANTHER" id="PTHR44145">
    <property type="entry name" value="DNAJ HOMOLOG SUBFAMILY A MEMBER 3, MITOCHONDRIAL"/>
    <property type="match status" value="1"/>
</dbReference>
<dbReference type="InterPro" id="IPR051938">
    <property type="entry name" value="Apopto_cytoskel_mod"/>
</dbReference>
<dbReference type="EMBL" id="JATAAI010000001">
    <property type="protein sequence ID" value="KAK1749225.1"/>
    <property type="molecule type" value="Genomic_DNA"/>
</dbReference>
<dbReference type="Pfam" id="PF00226">
    <property type="entry name" value="DnaJ"/>
    <property type="match status" value="1"/>
</dbReference>
<dbReference type="SMART" id="SM00271">
    <property type="entry name" value="DnaJ"/>
    <property type="match status" value="1"/>
</dbReference>
<dbReference type="CDD" id="cd06257">
    <property type="entry name" value="DnaJ"/>
    <property type="match status" value="1"/>
</dbReference>
<dbReference type="InterPro" id="IPR036869">
    <property type="entry name" value="J_dom_sf"/>
</dbReference>
<gene>
    <name evidence="4" type="ORF">QTG54_001164</name>
</gene>
<evidence type="ECO:0000259" key="3">
    <source>
        <dbReference type="PROSITE" id="PS50076"/>
    </source>
</evidence>
<dbReference type="InterPro" id="IPR001623">
    <property type="entry name" value="DnaJ_domain"/>
</dbReference>